<accession>A0ABR3UN13</accession>
<evidence type="ECO:0000313" key="3">
    <source>
        <dbReference type="Proteomes" id="UP001578633"/>
    </source>
</evidence>
<dbReference type="EMBL" id="JBHGVX010000003">
    <property type="protein sequence ID" value="KAL1797725.1"/>
    <property type="molecule type" value="Genomic_DNA"/>
</dbReference>
<reference evidence="2 3" key="1">
    <citation type="submission" date="2024-09" db="EMBL/GenBank/DDBJ databases">
        <title>T2T genomes of carrot and Alternaria dauci and their utility for understanding host-pathogen interaction during carrot leaf blight disease.</title>
        <authorList>
            <person name="Liu W."/>
            <person name="Xu S."/>
            <person name="Ou C."/>
            <person name="Liu X."/>
            <person name="Zhuang F."/>
            <person name="Deng X.W."/>
        </authorList>
    </citation>
    <scope>NUCLEOTIDE SEQUENCE [LARGE SCALE GENOMIC DNA]</scope>
    <source>
        <strain evidence="2 3">A2016</strain>
    </source>
</reference>
<comment type="caution">
    <text evidence="2">The sequence shown here is derived from an EMBL/GenBank/DDBJ whole genome shotgun (WGS) entry which is preliminary data.</text>
</comment>
<evidence type="ECO:0000256" key="1">
    <source>
        <dbReference type="SAM" id="MobiDB-lite"/>
    </source>
</evidence>
<dbReference type="GeneID" id="96084653"/>
<keyword evidence="3" id="KW-1185">Reference proteome</keyword>
<proteinExistence type="predicted"/>
<evidence type="ECO:0000313" key="2">
    <source>
        <dbReference type="EMBL" id="KAL1797725.1"/>
    </source>
</evidence>
<protein>
    <submittedName>
        <fullName evidence="2">Uncharacterized protein</fullName>
    </submittedName>
</protein>
<sequence>MFAQQQPHRQRQFPSPCPPPQLSLQNLHPPSSRRNSIAQQLLVDQLLATDRTVYRNRVACLLLHELIQMQPTDHFDR</sequence>
<name>A0ABR3UN13_9PLEO</name>
<dbReference type="RefSeq" id="XP_069308309.1">
    <property type="nucleotide sequence ID" value="XM_069450523.1"/>
</dbReference>
<dbReference type="Proteomes" id="UP001578633">
    <property type="component" value="Chromosome 3"/>
</dbReference>
<gene>
    <name evidence="2" type="ORF">ACET3X_004331</name>
</gene>
<feature type="region of interest" description="Disordered" evidence="1">
    <location>
        <begin position="1"/>
        <end position="34"/>
    </location>
</feature>
<organism evidence="2 3">
    <name type="scientific">Alternaria dauci</name>
    <dbReference type="NCBI Taxonomy" id="48095"/>
    <lineage>
        <taxon>Eukaryota</taxon>
        <taxon>Fungi</taxon>
        <taxon>Dikarya</taxon>
        <taxon>Ascomycota</taxon>
        <taxon>Pezizomycotina</taxon>
        <taxon>Dothideomycetes</taxon>
        <taxon>Pleosporomycetidae</taxon>
        <taxon>Pleosporales</taxon>
        <taxon>Pleosporineae</taxon>
        <taxon>Pleosporaceae</taxon>
        <taxon>Alternaria</taxon>
        <taxon>Alternaria sect. Porri</taxon>
    </lineage>
</organism>